<dbReference type="HOGENOM" id="CLU_3099278_0_0_7"/>
<organism evidence="1">
    <name type="scientific">Geobacter sp. (strain M21)</name>
    <dbReference type="NCBI Taxonomy" id="443144"/>
    <lineage>
        <taxon>Bacteria</taxon>
        <taxon>Pseudomonadati</taxon>
        <taxon>Thermodesulfobacteriota</taxon>
        <taxon>Desulfuromonadia</taxon>
        <taxon>Geobacterales</taxon>
        <taxon>Geobacteraceae</taxon>
        <taxon>Geobacter</taxon>
    </lineage>
</organism>
<dbReference type="Pfam" id="PF09365">
    <property type="entry name" value="DUF2461"/>
    <property type="match status" value="1"/>
</dbReference>
<dbReference type="InterPro" id="IPR012808">
    <property type="entry name" value="CHP02453"/>
</dbReference>
<name>C6E6N8_GEOSM</name>
<evidence type="ECO:0008006" key="2">
    <source>
        <dbReference type="Google" id="ProtNLM"/>
    </source>
</evidence>
<dbReference type="STRING" id="443144.GM21_3645"/>
<proteinExistence type="predicted"/>
<accession>C6E6N8</accession>
<dbReference type="EMBL" id="CP001661">
    <property type="protein sequence ID" value="ACT19666.1"/>
    <property type="molecule type" value="Genomic_DNA"/>
</dbReference>
<sequence>MEKFEGFPAATFQFLKELSDNNNKQWFELHKAEYQDNVLRPDKHRIPRSNS</sequence>
<dbReference type="KEGG" id="gem:GM21_3645"/>
<dbReference type="AlphaFoldDB" id="C6E6N8"/>
<gene>
    <name evidence="1" type="ordered locus">GM21_3645</name>
</gene>
<evidence type="ECO:0000313" key="1">
    <source>
        <dbReference type="EMBL" id="ACT19666.1"/>
    </source>
</evidence>
<protein>
    <recommendedName>
        <fullName evidence="2">DUF2461 family protein</fullName>
    </recommendedName>
</protein>
<reference evidence="1" key="1">
    <citation type="submission" date="2009-07" db="EMBL/GenBank/DDBJ databases">
        <title>Complete sequence of Geobacter sp. M21.</title>
        <authorList>
            <consortium name="US DOE Joint Genome Institute"/>
            <person name="Lucas S."/>
            <person name="Copeland A."/>
            <person name="Lapidus A."/>
            <person name="Glavina del Rio T."/>
            <person name="Dalin E."/>
            <person name="Tice H."/>
            <person name="Bruce D."/>
            <person name="Goodwin L."/>
            <person name="Pitluck S."/>
            <person name="Saunders E."/>
            <person name="Brettin T."/>
            <person name="Detter J.C."/>
            <person name="Han C."/>
            <person name="Larimer F."/>
            <person name="Land M."/>
            <person name="Hauser L."/>
            <person name="Kyrpides N."/>
            <person name="Ovchinnikova G."/>
            <person name="Lovley D."/>
        </authorList>
    </citation>
    <scope>NUCLEOTIDE SEQUENCE [LARGE SCALE GENOMIC DNA]</scope>
    <source>
        <strain evidence="1">M21</strain>
    </source>
</reference>